<comment type="similarity">
    <text evidence="1">In the C-terminal section; belongs to the transpeptidase family.</text>
</comment>
<evidence type="ECO:0000256" key="2">
    <source>
        <dbReference type="ARBA" id="ARBA00007739"/>
    </source>
</evidence>
<evidence type="ECO:0000256" key="5">
    <source>
        <dbReference type="ARBA" id="ARBA00022676"/>
    </source>
</evidence>
<dbReference type="InterPro" id="IPR001264">
    <property type="entry name" value="Glyco_trans_51"/>
</dbReference>
<dbReference type="Proteomes" id="UP000516446">
    <property type="component" value="Chromosome"/>
</dbReference>
<feature type="compositionally biased region" description="Low complexity" evidence="14">
    <location>
        <begin position="726"/>
        <end position="768"/>
    </location>
</feature>
<dbReference type="GO" id="GO:0008658">
    <property type="term" value="F:penicillin binding"/>
    <property type="evidence" value="ECO:0007669"/>
    <property type="project" value="InterPro"/>
</dbReference>
<evidence type="ECO:0000256" key="11">
    <source>
        <dbReference type="ARBA" id="ARBA00023316"/>
    </source>
</evidence>
<evidence type="ECO:0000313" key="18">
    <source>
        <dbReference type="EMBL" id="QNT64903.1"/>
    </source>
</evidence>
<evidence type="ECO:0000259" key="17">
    <source>
        <dbReference type="Pfam" id="PF00912"/>
    </source>
</evidence>
<dbReference type="GO" id="GO:0071555">
    <property type="term" value="P:cell wall organization"/>
    <property type="evidence" value="ECO:0007669"/>
    <property type="project" value="UniProtKB-KW"/>
</dbReference>
<evidence type="ECO:0000259" key="16">
    <source>
        <dbReference type="Pfam" id="PF00905"/>
    </source>
</evidence>
<dbReference type="EMBL" id="CP043431">
    <property type="protein sequence ID" value="QNT64903.1"/>
    <property type="molecule type" value="Genomic_DNA"/>
</dbReference>
<comment type="similarity">
    <text evidence="2">In the N-terminal section; belongs to the glycosyltransferase 51 family.</text>
</comment>
<evidence type="ECO:0000256" key="9">
    <source>
        <dbReference type="ARBA" id="ARBA00022984"/>
    </source>
</evidence>
<keyword evidence="5" id="KW-0328">Glycosyltransferase</keyword>
<dbReference type="GO" id="GO:0009002">
    <property type="term" value="F:serine-type D-Ala-D-Ala carboxypeptidase activity"/>
    <property type="evidence" value="ECO:0007669"/>
    <property type="project" value="UniProtKB-EC"/>
</dbReference>
<dbReference type="PANTHER" id="PTHR32282">
    <property type="entry name" value="BINDING PROTEIN TRANSPEPTIDASE, PUTATIVE-RELATED"/>
    <property type="match status" value="1"/>
</dbReference>
<keyword evidence="19" id="KW-1185">Reference proteome</keyword>
<name>A0A7H1MN67_9LACO</name>
<evidence type="ECO:0000313" key="19">
    <source>
        <dbReference type="Proteomes" id="UP000516446"/>
    </source>
</evidence>
<dbReference type="GO" id="GO:0009252">
    <property type="term" value="P:peptidoglycan biosynthetic process"/>
    <property type="evidence" value="ECO:0007669"/>
    <property type="project" value="UniProtKB-KW"/>
</dbReference>
<keyword evidence="4" id="KW-0645">Protease</keyword>
<accession>A0A7H1MN67</accession>
<dbReference type="InterPro" id="IPR036950">
    <property type="entry name" value="PBP_transglycosylase"/>
</dbReference>
<keyword evidence="11" id="KW-0961">Cell wall biogenesis/degradation</keyword>
<evidence type="ECO:0000256" key="7">
    <source>
        <dbReference type="ARBA" id="ARBA00022801"/>
    </source>
</evidence>
<comment type="catalytic activity">
    <reaction evidence="13">
        <text>[GlcNAc-(1-&gt;4)-Mur2Ac(oyl-L-Ala-gamma-D-Glu-L-Lys-D-Ala-D-Ala)](n)-di-trans,octa-cis-undecaprenyl diphosphate + beta-D-GlcNAc-(1-&gt;4)-Mur2Ac(oyl-L-Ala-gamma-D-Glu-L-Lys-D-Ala-D-Ala)-di-trans,octa-cis-undecaprenyl diphosphate = [GlcNAc-(1-&gt;4)-Mur2Ac(oyl-L-Ala-gamma-D-Glu-L-Lys-D-Ala-D-Ala)](n+1)-di-trans,octa-cis-undecaprenyl diphosphate + di-trans,octa-cis-undecaprenyl diphosphate + H(+)</text>
        <dbReference type="Rhea" id="RHEA:23708"/>
        <dbReference type="Rhea" id="RHEA-COMP:9602"/>
        <dbReference type="Rhea" id="RHEA-COMP:9603"/>
        <dbReference type="ChEBI" id="CHEBI:15378"/>
        <dbReference type="ChEBI" id="CHEBI:58405"/>
        <dbReference type="ChEBI" id="CHEBI:60033"/>
        <dbReference type="ChEBI" id="CHEBI:78435"/>
        <dbReference type="EC" id="2.4.99.28"/>
    </reaction>
</comment>
<evidence type="ECO:0000256" key="3">
    <source>
        <dbReference type="ARBA" id="ARBA00022645"/>
    </source>
</evidence>
<evidence type="ECO:0000256" key="6">
    <source>
        <dbReference type="ARBA" id="ARBA00022679"/>
    </source>
</evidence>
<dbReference type="FunFam" id="1.10.3810.10:FF:000001">
    <property type="entry name" value="Penicillin-binding protein 1A"/>
    <property type="match status" value="1"/>
</dbReference>
<gene>
    <name evidence="18" type="ORF">FY536_06440</name>
</gene>
<evidence type="ECO:0000256" key="1">
    <source>
        <dbReference type="ARBA" id="ARBA00007090"/>
    </source>
</evidence>
<feature type="transmembrane region" description="Helical" evidence="15">
    <location>
        <begin position="27"/>
        <end position="49"/>
    </location>
</feature>
<evidence type="ECO:0000256" key="4">
    <source>
        <dbReference type="ARBA" id="ARBA00022670"/>
    </source>
</evidence>
<dbReference type="GO" id="GO:0030288">
    <property type="term" value="C:outer membrane-bounded periplasmic space"/>
    <property type="evidence" value="ECO:0007669"/>
    <property type="project" value="TreeGrafter"/>
</dbReference>
<dbReference type="SUPFAM" id="SSF53955">
    <property type="entry name" value="Lysozyme-like"/>
    <property type="match status" value="1"/>
</dbReference>
<dbReference type="PANTHER" id="PTHR32282:SF29">
    <property type="entry name" value="PENICILLIN-BINDING PROTEIN 1A"/>
    <property type="match status" value="1"/>
</dbReference>
<evidence type="ECO:0000256" key="8">
    <source>
        <dbReference type="ARBA" id="ARBA00022960"/>
    </source>
</evidence>
<dbReference type="GO" id="GO:0006508">
    <property type="term" value="P:proteolysis"/>
    <property type="evidence" value="ECO:0007669"/>
    <property type="project" value="UniProtKB-KW"/>
</dbReference>
<dbReference type="InterPro" id="IPR012338">
    <property type="entry name" value="Beta-lactam/transpept-like"/>
</dbReference>
<evidence type="ECO:0000256" key="15">
    <source>
        <dbReference type="SAM" id="Phobius"/>
    </source>
</evidence>
<dbReference type="AlphaFoldDB" id="A0A7H1MN67"/>
<dbReference type="Gene3D" id="3.40.710.10">
    <property type="entry name" value="DD-peptidase/beta-lactamase superfamily"/>
    <property type="match status" value="1"/>
</dbReference>
<sequence>MPDQNLSRANRTHPKKKRANHPLKKRILFIVASVIGIIAIIVIALVSYWSITAPKVTNAGLAGSSQSTILDKDGNTVWTSGNERREIARQSEYTDTMKNAVVAIEDRRFYKHGGIDIRRIVGAAFANLTGSSLGLQGGSTLTQQLIKQTAFSSATSDQTLKRKVQEAWMSIKVEKQYSKAQILTLYMNKVYMGNGVYGMKTAAKFYYDKDMEDLTIPQTALIAGLPQSPSGYDPYTNPKGAKYRRDQVLNAMAEYGTISKNEAQTYKNTPIDDGLVSSHPENDEEAEKEKISDSYVTSVLAQVKKAKYDVNRDGLTIKTNLDGDVQNKAYDIINSSNGNSYGINFPDDEIQTAVTITDPQSGDVIAQIGGRNQDSLQGLNLATSTQRSGGSTVKPLIDYAPAIEEFNWPTYRAVDDSSSFKYAGTDLNVGDAGMTNNLPYSKQSGQQYVTMRNALSRSLNVPALHTLEGQSTLPNGKKDEYVGYTRAGDFLKKLGINQKLTGGSAIGFNISTEQEAAAFSAFANGGTYYKPSYVKSITTREGKVTDMSSKGTRAMKESTAFMINNMLQSVFTAKAPWNLGYDKYIHSDYKQAAKSGTVAYPSDSKFPSNSAQDLWFTGFTKSAAISVWTGYDQPMQVDTPLSSTSQLPSEIYDTLMQYVMDKNDGDGSNWRVPSSVTKVTKYGQTEYEVKDADFKDPFAHRVFGSTTAVSGSSSSSIARSSTIFSTTKESSSTQQQSQNSTNSTTTSTSNTTPSTSSSATSSSTSQTPTPTPEPSGTDSKND</sequence>
<keyword evidence="10" id="KW-0511">Multifunctional enzyme</keyword>
<reference evidence="18 19" key="1">
    <citation type="submission" date="2019-08" db="EMBL/GenBank/DDBJ databases">
        <authorList>
            <person name="Chang H.C."/>
            <person name="Mun S.Y."/>
        </authorList>
    </citation>
    <scope>NUCLEOTIDE SEQUENCE [LARGE SCALE GENOMIC DNA]</scope>
    <source>
        <strain evidence="18 19">SK</strain>
    </source>
</reference>
<keyword evidence="15" id="KW-1133">Transmembrane helix</keyword>
<feature type="region of interest" description="Disordered" evidence="14">
    <location>
        <begin position="726"/>
        <end position="782"/>
    </location>
</feature>
<dbReference type="SUPFAM" id="SSF56601">
    <property type="entry name" value="beta-lactamase/transpeptidase-like"/>
    <property type="match status" value="1"/>
</dbReference>
<comment type="catalytic activity">
    <reaction evidence="12">
        <text>Preferential cleavage: (Ac)2-L-Lys-D-Ala-|-D-Ala. Also transpeptidation of peptidyl-alanyl moieties that are N-acyl substituents of D-alanine.</text>
        <dbReference type="EC" id="3.4.16.4"/>
    </reaction>
</comment>
<evidence type="ECO:0000256" key="10">
    <source>
        <dbReference type="ARBA" id="ARBA00023268"/>
    </source>
</evidence>
<organism evidence="18 19">
    <name type="scientific">Weissella koreensis</name>
    <dbReference type="NCBI Taxonomy" id="165096"/>
    <lineage>
        <taxon>Bacteria</taxon>
        <taxon>Bacillati</taxon>
        <taxon>Bacillota</taxon>
        <taxon>Bacilli</taxon>
        <taxon>Lactobacillales</taxon>
        <taxon>Lactobacillaceae</taxon>
        <taxon>Weissella</taxon>
    </lineage>
</organism>
<dbReference type="InterPro" id="IPR001460">
    <property type="entry name" value="PCN-bd_Tpept"/>
</dbReference>
<dbReference type="GO" id="GO:0008360">
    <property type="term" value="P:regulation of cell shape"/>
    <property type="evidence" value="ECO:0007669"/>
    <property type="project" value="UniProtKB-KW"/>
</dbReference>
<dbReference type="InterPro" id="IPR023346">
    <property type="entry name" value="Lysozyme-like_dom_sf"/>
</dbReference>
<keyword evidence="6" id="KW-0808">Transferase</keyword>
<dbReference type="RefSeq" id="WP_006845253.1">
    <property type="nucleotide sequence ID" value="NZ_CP026847.1"/>
</dbReference>
<dbReference type="Pfam" id="PF00905">
    <property type="entry name" value="Transpeptidase"/>
    <property type="match status" value="1"/>
</dbReference>
<evidence type="ECO:0000256" key="12">
    <source>
        <dbReference type="ARBA" id="ARBA00034000"/>
    </source>
</evidence>
<proteinExistence type="inferred from homology"/>
<keyword evidence="15" id="KW-0472">Membrane</keyword>
<keyword evidence="15" id="KW-0812">Transmembrane</keyword>
<evidence type="ECO:0000256" key="13">
    <source>
        <dbReference type="ARBA" id="ARBA00049902"/>
    </source>
</evidence>
<keyword evidence="3 18" id="KW-0121">Carboxypeptidase</keyword>
<keyword evidence="9" id="KW-0573">Peptidoglycan synthesis</keyword>
<dbReference type="Gene3D" id="1.10.3810.10">
    <property type="entry name" value="Biosynthetic peptidoglycan transglycosylase-like"/>
    <property type="match status" value="1"/>
</dbReference>
<dbReference type="Pfam" id="PF00912">
    <property type="entry name" value="Transgly"/>
    <property type="match status" value="1"/>
</dbReference>
<dbReference type="InterPro" id="IPR050396">
    <property type="entry name" value="Glycosyltr_51/Transpeptidase"/>
</dbReference>
<keyword evidence="8" id="KW-0133">Cell shape</keyword>
<keyword evidence="7" id="KW-0378">Hydrolase</keyword>
<feature type="domain" description="Glycosyl transferase family 51" evidence="17">
    <location>
        <begin position="80"/>
        <end position="252"/>
    </location>
</feature>
<evidence type="ECO:0000256" key="14">
    <source>
        <dbReference type="SAM" id="MobiDB-lite"/>
    </source>
</evidence>
<feature type="region of interest" description="Disordered" evidence="14">
    <location>
        <begin position="264"/>
        <end position="291"/>
    </location>
</feature>
<feature type="domain" description="Penicillin-binding protein transpeptidase" evidence="16">
    <location>
        <begin position="353"/>
        <end position="629"/>
    </location>
</feature>
<protein>
    <submittedName>
        <fullName evidence="18">Carboxypeptidase</fullName>
    </submittedName>
</protein>
<dbReference type="GO" id="GO:0008955">
    <property type="term" value="F:peptidoglycan glycosyltransferase activity"/>
    <property type="evidence" value="ECO:0007669"/>
    <property type="project" value="UniProtKB-EC"/>
</dbReference>